<dbReference type="Proteomes" id="UP000000311">
    <property type="component" value="Unassembled WGS sequence"/>
</dbReference>
<proteinExistence type="predicted"/>
<feature type="non-terminal residue" evidence="1">
    <location>
        <position position="24"/>
    </location>
</feature>
<dbReference type="AlphaFoldDB" id="E2AVP7"/>
<dbReference type="InParanoid" id="E2AVP7"/>
<protein>
    <submittedName>
        <fullName evidence="1">Uncharacterized protein</fullName>
    </submittedName>
</protein>
<keyword evidence="2" id="KW-1185">Reference proteome</keyword>
<evidence type="ECO:0000313" key="1">
    <source>
        <dbReference type="EMBL" id="EFN62493.1"/>
    </source>
</evidence>
<accession>E2AVP7</accession>
<gene>
    <name evidence="1" type="ORF">EAG_04668</name>
</gene>
<sequence length="24" mass="2899">YLNNINPKRWIGMGSRVQEWPPRS</sequence>
<name>E2AVP7_CAMFO</name>
<reference evidence="1 2" key="1">
    <citation type="journal article" date="2010" name="Science">
        <title>Genomic comparison of the ants Camponotus floridanus and Harpegnathos saltator.</title>
        <authorList>
            <person name="Bonasio R."/>
            <person name="Zhang G."/>
            <person name="Ye C."/>
            <person name="Mutti N.S."/>
            <person name="Fang X."/>
            <person name="Qin N."/>
            <person name="Donahue G."/>
            <person name="Yang P."/>
            <person name="Li Q."/>
            <person name="Li C."/>
            <person name="Zhang P."/>
            <person name="Huang Z."/>
            <person name="Berger S.L."/>
            <person name="Reinberg D."/>
            <person name="Wang J."/>
            <person name="Liebig J."/>
        </authorList>
    </citation>
    <scope>NUCLEOTIDE SEQUENCE [LARGE SCALE GENOMIC DNA]</scope>
    <source>
        <strain evidence="2">C129</strain>
    </source>
</reference>
<evidence type="ECO:0000313" key="2">
    <source>
        <dbReference type="Proteomes" id="UP000000311"/>
    </source>
</evidence>
<feature type="non-terminal residue" evidence="1">
    <location>
        <position position="1"/>
    </location>
</feature>
<dbReference type="EMBL" id="GL443159">
    <property type="protein sequence ID" value="EFN62493.1"/>
    <property type="molecule type" value="Genomic_DNA"/>
</dbReference>
<organism evidence="2">
    <name type="scientific">Camponotus floridanus</name>
    <name type="common">Florida carpenter ant</name>
    <dbReference type="NCBI Taxonomy" id="104421"/>
    <lineage>
        <taxon>Eukaryota</taxon>
        <taxon>Metazoa</taxon>
        <taxon>Ecdysozoa</taxon>
        <taxon>Arthropoda</taxon>
        <taxon>Hexapoda</taxon>
        <taxon>Insecta</taxon>
        <taxon>Pterygota</taxon>
        <taxon>Neoptera</taxon>
        <taxon>Endopterygota</taxon>
        <taxon>Hymenoptera</taxon>
        <taxon>Apocrita</taxon>
        <taxon>Aculeata</taxon>
        <taxon>Formicoidea</taxon>
        <taxon>Formicidae</taxon>
        <taxon>Formicinae</taxon>
        <taxon>Camponotus</taxon>
    </lineage>
</organism>